<dbReference type="GO" id="GO:0005581">
    <property type="term" value="C:collagen trimer"/>
    <property type="evidence" value="ECO:0007669"/>
    <property type="project" value="UniProtKB-KW"/>
</dbReference>
<evidence type="ECO:0000256" key="3">
    <source>
        <dbReference type="ARBA" id="ARBA00022530"/>
    </source>
</evidence>
<evidence type="ECO:0000259" key="5">
    <source>
        <dbReference type="PROSITE" id="PS50871"/>
    </source>
</evidence>
<evidence type="ECO:0000256" key="2">
    <source>
        <dbReference type="ARBA" id="ARBA00022525"/>
    </source>
</evidence>
<feature type="region of interest" description="Disordered" evidence="4">
    <location>
        <begin position="1"/>
        <end position="39"/>
    </location>
</feature>
<dbReference type="InterPro" id="IPR001073">
    <property type="entry name" value="C1q_dom"/>
</dbReference>
<evidence type="ECO:0000313" key="6">
    <source>
        <dbReference type="Ensembl" id="ENSHHUP00000003915.1"/>
    </source>
</evidence>
<reference evidence="7" key="1">
    <citation type="submission" date="2018-06" db="EMBL/GenBank/DDBJ databases">
        <title>Genome assembly of Danube salmon.</title>
        <authorList>
            <person name="Macqueen D.J."/>
            <person name="Gundappa M.K."/>
        </authorList>
    </citation>
    <scope>NUCLEOTIDE SEQUENCE [LARGE SCALE GENOMIC DNA]</scope>
</reference>
<keyword evidence="2" id="KW-0964">Secreted</keyword>
<dbReference type="PRINTS" id="PR00007">
    <property type="entry name" value="COMPLEMNTC1Q"/>
</dbReference>
<dbReference type="PANTHER" id="PTHR15427:SF33">
    <property type="entry name" value="COLLAGEN IV NC1 DOMAIN-CONTAINING PROTEIN"/>
    <property type="match status" value="1"/>
</dbReference>
<dbReference type="PROSITE" id="PS50871">
    <property type="entry name" value="C1Q"/>
    <property type="match status" value="1"/>
</dbReference>
<accession>A0A4W5K0K6</accession>
<dbReference type="AlphaFoldDB" id="A0A4W5K0K6"/>
<feature type="domain" description="C1q" evidence="5">
    <location>
        <begin position="37"/>
        <end position="170"/>
    </location>
</feature>
<protein>
    <recommendedName>
        <fullName evidence="5">C1q domain-containing protein</fullName>
    </recommendedName>
</protein>
<reference evidence="6" key="3">
    <citation type="submission" date="2025-09" db="UniProtKB">
        <authorList>
            <consortium name="Ensembl"/>
        </authorList>
    </citation>
    <scope>IDENTIFICATION</scope>
</reference>
<dbReference type="Pfam" id="PF00386">
    <property type="entry name" value="C1q"/>
    <property type="match status" value="1"/>
</dbReference>
<dbReference type="GeneTree" id="ENSGT00940000154936"/>
<organism evidence="6 7">
    <name type="scientific">Hucho hucho</name>
    <name type="common">huchen</name>
    <dbReference type="NCBI Taxonomy" id="62062"/>
    <lineage>
        <taxon>Eukaryota</taxon>
        <taxon>Metazoa</taxon>
        <taxon>Chordata</taxon>
        <taxon>Craniata</taxon>
        <taxon>Vertebrata</taxon>
        <taxon>Euteleostomi</taxon>
        <taxon>Actinopterygii</taxon>
        <taxon>Neopterygii</taxon>
        <taxon>Teleostei</taxon>
        <taxon>Protacanthopterygii</taxon>
        <taxon>Salmoniformes</taxon>
        <taxon>Salmonidae</taxon>
        <taxon>Salmoninae</taxon>
        <taxon>Hucho</taxon>
    </lineage>
</organism>
<dbReference type="Proteomes" id="UP000314982">
    <property type="component" value="Unassembled WGS sequence"/>
</dbReference>
<dbReference type="InterPro" id="IPR050392">
    <property type="entry name" value="Collagen/C1q_domain"/>
</dbReference>
<sequence>MDFEPGCGDNNGNLKPEPKPTNSDPTEGGSGGPASPKPRKTVAFTAKLNICDSYPTHRGILKFANILVNEGDGYSTDTGKFTCSLAGLYHFTLYMSTYGRAQCSILKNGQRVVSAYHTNLPNNCCQVASIGSVIELTKGDHVWVNLWGPTRHDIFATEDNDTVFVGFLLR</sequence>
<keyword evidence="7" id="KW-1185">Reference proteome</keyword>
<comment type="subcellular location">
    <subcellularLocation>
        <location evidence="1">Secreted</location>
        <location evidence="1">Extracellular space</location>
        <location evidence="1">Extracellular matrix</location>
    </subcellularLocation>
</comment>
<dbReference type="SMART" id="SM00110">
    <property type="entry name" value="C1Q"/>
    <property type="match status" value="1"/>
</dbReference>
<dbReference type="SUPFAM" id="SSF49842">
    <property type="entry name" value="TNF-like"/>
    <property type="match status" value="1"/>
</dbReference>
<reference evidence="6" key="2">
    <citation type="submission" date="2025-08" db="UniProtKB">
        <authorList>
            <consortium name="Ensembl"/>
        </authorList>
    </citation>
    <scope>IDENTIFICATION</scope>
</reference>
<dbReference type="PANTHER" id="PTHR15427">
    <property type="entry name" value="EMILIN ELASTIN MICROFIBRIL INTERFACE-LOCATED PROTEIN ELASTIN MICROFIBRIL INTERFACER"/>
    <property type="match status" value="1"/>
</dbReference>
<proteinExistence type="predicted"/>
<evidence type="ECO:0000256" key="1">
    <source>
        <dbReference type="ARBA" id="ARBA00004498"/>
    </source>
</evidence>
<dbReference type="Ensembl" id="ENSHHUT00000004045.1">
    <property type="protein sequence ID" value="ENSHHUP00000003915.1"/>
    <property type="gene ID" value="ENSHHUG00000002458.1"/>
</dbReference>
<evidence type="ECO:0000256" key="4">
    <source>
        <dbReference type="SAM" id="MobiDB-lite"/>
    </source>
</evidence>
<evidence type="ECO:0000313" key="7">
    <source>
        <dbReference type="Proteomes" id="UP000314982"/>
    </source>
</evidence>
<name>A0A4W5K0K6_9TELE</name>
<dbReference type="InterPro" id="IPR008983">
    <property type="entry name" value="Tumour_necrosis_fac-like_dom"/>
</dbReference>
<keyword evidence="3" id="KW-0272">Extracellular matrix</keyword>
<dbReference type="Gene3D" id="2.60.120.40">
    <property type="match status" value="1"/>
</dbReference>